<evidence type="ECO:0000256" key="7">
    <source>
        <dbReference type="ARBA" id="ARBA00023237"/>
    </source>
</evidence>
<dbReference type="Gene3D" id="2.170.130.10">
    <property type="entry name" value="TonB-dependent receptor, plug domain"/>
    <property type="match status" value="1"/>
</dbReference>
<evidence type="ECO:0000313" key="12">
    <source>
        <dbReference type="Proteomes" id="UP000003586"/>
    </source>
</evidence>
<dbReference type="eggNOG" id="COG4206">
    <property type="taxonomic scope" value="Bacteria"/>
</dbReference>
<evidence type="ECO:0000256" key="9">
    <source>
        <dbReference type="SAM" id="SignalP"/>
    </source>
</evidence>
<evidence type="ECO:0000256" key="3">
    <source>
        <dbReference type="ARBA" id="ARBA00022452"/>
    </source>
</evidence>
<dbReference type="RefSeq" id="WP_008588170.1">
    <property type="nucleotide sequence ID" value="NZ_CP007035.1"/>
</dbReference>
<evidence type="ECO:0000256" key="2">
    <source>
        <dbReference type="ARBA" id="ARBA00022448"/>
    </source>
</evidence>
<feature type="chain" id="PRO_5004789058" evidence="9">
    <location>
        <begin position="24"/>
        <end position="1066"/>
    </location>
</feature>
<dbReference type="PROSITE" id="PS52016">
    <property type="entry name" value="TONB_DEPENDENT_REC_3"/>
    <property type="match status" value="1"/>
</dbReference>
<dbReference type="InterPro" id="IPR023996">
    <property type="entry name" value="TonB-dep_OMP_SusC/RagA"/>
</dbReference>
<keyword evidence="7 8" id="KW-0998">Cell outer membrane</keyword>
<dbReference type="NCBIfam" id="TIGR04057">
    <property type="entry name" value="SusC_RagA_signa"/>
    <property type="match status" value="1"/>
</dbReference>
<dbReference type="AlphaFoldDB" id="W0F125"/>
<dbReference type="STRING" id="929713.NIASO_18935"/>
<dbReference type="InterPro" id="IPR008969">
    <property type="entry name" value="CarboxyPept-like_regulatory"/>
</dbReference>
<dbReference type="InterPro" id="IPR036942">
    <property type="entry name" value="Beta-barrel_TonB_sf"/>
</dbReference>
<organism evidence="11 12">
    <name type="scientific">Niabella soli DSM 19437</name>
    <dbReference type="NCBI Taxonomy" id="929713"/>
    <lineage>
        <taxon>Bacteria</taxon>
        <taxon>Pseudomonadati</taxon>
        <taxon>Bacteroidota</taxon>
        <taxon>Chitinophagia</taxon>
        <taxon>Chitinophagales</taxon>
        <taxon>Chitinophagaceae</taxon>
        <taxon>Niabella</taxon>
    </lineage>
</organism>
<protein>
    <submittedName>
        <fullName evidence="11">TonB-dependent receptor</fullName>
    </submittedName>
</protein>
<keyword evidence="11" id="KW-0675">Receptor</keyword>
<dbReference type="InterPro" id="IPR023997">
    <property type="entry name" value="TonB-dep_OMP_SusC/RagA_CS"/>
</dbReference>
<dbReference type="GO" id="GO:0015344">
    <property type="term" value="F:siderophore uptake transmembrane transporter activity"/>
    <property type="evidence" value="ECO:0007669"/>
    <property type="project" value="TreeGrafter"/>
</dbReference>
<reference evidence="11 12" key="1">
    <citation type="submission" date="2013-12" db="EMBL/GenBank/DDBJ databases">
        <authorList>
            <consortium name="DOE Joint Genome Institute"/>
            <person name="Eisen J."/>
            <person name="Huntemann M."/>
            <person name="Han J."/>
            <person name="Chen A."/>
            <person name="Kyrpides N."/>
            <person name="Mavromatis K."/>
            <person name="Markowitz V."/>
            <person name="Palaniappan K."/>
            <person name="Ivanova N."/>
            <person name="Schaumberg A."/>
            <person name="Pati A."/>
            <person name="Liolios K."/>
            <person name="Nordberg H.P."/>
            <person name="Cantor M.N."/>
            <person name="Hua S.X."/>
            <person name="Woyke T."/>
        </authorList>
    </citation>
    <scope>NUCLEOTIDE SEQUENCE [LARGE SCALE GENOMIC DNA]</scope>
    <source>
        <strain evidence="12">DSM 19437</strain>
    </source>
</reference>
<dbReference type="HOGENOM" id="CLU_004317_1_1_10"/>
<comment type="subcellular location">
    <subcellularLocation>
        <location evidence="1 8">Cell outer membrane</location>
        <topology evidence="1 8">Multi-pass membrane protein</topology>
    </subcellularLocation>
</comment>
<dbReference type="NCBIfam" id="TIGR04056">
    <property type="entry name" value="OMP_RagA_SusC"/>
    <property type="match status" value="1"/>
</dbReference>
<gene>
    <name evidence="11" type="ORF">NIASO_18935</name>
</gene>
<dbReference type="PANTHER" id="PTHR30069">
    <property type="entry name" value="TONB-DEPENDENT OUTER MEMBRANE RECEPTOR"/>
    <property type="match status" value="1"/>
</dbReference>
<dbReference type="Pfam" id="PF07715">
    <property type="entry name" value="Plug"/>
    <property type="match status" value="1"/>
</dbReference>
<accession>W0F125</accession>
<evidence type="ECO:0000256" key="4">
    <source>
        <dbReference type="ARBA" id="ARBA00022692"/>
    </source>
</evidence>
<dbReference type="Proteomes" id="UP000003586">
    <property type="component" value="Chromosome"/>
</dbReference>
<evidence type="ECO:0000256" key="1">
    <source>
        <dbReference type="ARBA" id="ARBA00004571"/>
    </source>
</evidence>
<sequence length="1066" mass="119087">MSKFLVKLSLTVIMMVSVCVAFGQTKTITGTVTDSAGAPLSGASVTIKGTSIGASTNANGRFSLNSTRSDGTIIVSYAGYKTQEVAFAGTGELKVQLTQEIKAGEEVIVIGYGTRKREAISGSVASISSKDIGNTHAGSQVSNTLAGKLPGLSFRQADGRPGAAAGLQIRNFGPALYVIDGVQSDENSFNSLNGEDIESISILKDASAAVYGLRGANGVVLVTTKKGKLGQKSTISANLSYGIQNMFRFAKVLTSAYDYMRYKAEGQINSGTSGNVFGKTDITDQELAKYKADTGFNYKSFDWPSFIFKKNSPLTSVNVNATGGSDKITYYISANNLFQNSLLGREYTFRRSNIQSNVSAKIANGLKVGTEIFGNDELTQNPGVPGVDDYWQGLFASLRNLPTERPYANDNPNYLNHISNDESNWAFDDFKHSGKYQDEIKRIRINLTGEYQVPFIQGLTISGLYSYYWQNQMLNNHEFTYDTYTYDPTTAQYNRTGGSTNPWRERRQTNDYTTSTNIKLNYNRKFGEHTIEATLVNERINEHYLMNWIHSVPPLNTLDLIYFSQADQYNDVDQTLARIGYVGRLNYNYADKYYLELAGRRDLSSLFPPDHRVGYFPSVSGSWRVTQEKFIQNLLGGRSVLSDLKFRGSYAVLGQDGLTVATDKNSGQMGYFNPLIPYFAYVPGYTYNVGSAVFGGQFTPGSRDRGLPITNVSWVKSKLFNLGMDVALFNNKLSATFDYFRREQTGLLASKYTVLLPSEVGFNLPQENLNSEIITGYEMSATYRNNFGPLNYSVAANFSYARPKYGDVYAPRWNNSLDQYFPGGNNTPGRYRRADQTWGYIALGQFTSQDQINNYPVDIDGKGNKTLLPGDLIYKDLNGDGKIDINDQRPIGTGTGQPLYNFGFNLSLNYKNFDFVAVLSGAAGYTWTQQWEALWPFQNQGNLNTIFTDRWHREDFRDPNSPWIPGKYPALRFSDQSGLSNYSTTSTFWTHNVKYLRARTIELGYSFARDWMRRVGATRGRIFVNSYNLFSLDNLKQYNVDPEVQGTNGLQYPQTRNFNFGFNLTF</sequence>
<evidence type="ECO:0000259" key="10">
    <source>
        <dbReference type="Pfam" id="PF07715"/>
    </source>
</evidence>
<keyword evidence="5 9" id="KW-0732">Signal</keyword>
<keyword evidence="6 8" id="KW-0472">Membrane</keyword>
<evidence type="ECO:0000256" key="6">
    <source>
        <dbReference type="ARBA" id="ARBA00023136"/>
    </source>
</evidence>
<dbReference type="KEGG" id="nso:NIASO_18935"/>
<keyword evidence="4 8" id="KW-0812">Transmembrane</keyword>
<dbReference type="SUPFAM" id="SSF56935">
    <property type="entry name" value="Porins"/>
    <property type="match status" value="1"/>
</dbReference>
<keyword evidence="12" id="KW-1185">Reference proteome</keyword>
<dbReference type="Gene3D" id="2.40.170.20">
    <property type="entry name" value="TonB-dependent receptor, beta-barrel domain"/>
    <property type="match status" value="1"/>
</dbReference>
<proteinExistence type="inferred from homology"/>
<name>W0F125_9BACT</name>
<evidence type="ECO:0000256" key="8">
    <source>
        <dbReference type="PROSITE-ProRule" id="PRU01360"/>
    </source>
</evidence>
<feature type="signal peptide" evidence="9">
    <location>
        <begin position="1"/>
        <end position="23"/>
    </location>
</feature>
<dbReference type="PANTHER" id="PTHR30069:SF29">
    <property type="entry name" value="HEMOGLOBIN AND HEMOGLOBIN-HAPTOGLOBIN-BINDING PROTEIN 1-RELATED"/>
    <property type="match status" value="1"/>
</dbReference>
<dbReference type="InterPro" id="IPR039426">
    <property type="entry name" value="TonB-dep_rcpt-like"/>
</dbReference>
<dbReference type="InterPro" id="IPR037066">
    <property type="entry name" value="Plug_dom_sf"/>
</dbReference>
<dbReference type="Gene3D" id="2.60.40.1120">
    <property type="entry name" value="Carboxypeptidase-like, regulatory domain"/>
    <property type="match status" value="1"/>
</dbReference>
<dbReference type="GO" id="GO:0009279">
    <property type="term" value="C:cell outer membrane"/>
    <property type="evidence" value="ECO:0007669"/>
    <property type="project" value="UniProtKB-SubCell"/>
</dbReference>
<dbReference type="EMBL" id="CP007035">
    <property type="protein sequence ID" value="AHF16687.1"/>
    <property type="molecule type" value="Genomic_DNA"/>
</dbReference>
<dbReference type="Pfam" id="PF13715">
    <property type="entry name" value="CarbopepD_reg_2"/>
    <property type="match status" value="1"/>
</dbReference>
<comment type="similarity">
    <text evidence="8">Belongs to the TonB-dependent receptor family.</text>
</comment>
<dbReference type="InterPro" id="IPR012910">
    <property type="entry name" value="Plug_dom"/>
</dbReference>
<keyword evidence="2 8" id="KW-0813">Transport</keyword>
<feature type="domain" description="TonB-dependent receptor plug" evidence="10">
    <location>
        <begin position="118"/>
        <end position="219"/>
    </location>
</feature>
<evidence type="ECO:0000256" key="5">
    <source>
        <dbReference type="ARBA" id="ARBA00022729"/>
    </source>
</evidence>
<keyword evidence="3 8" id="KW-1134">Transmembrane beta strand</keyword>
<dbReference type="GO" id="GO:0044718">
    <property type="term" value="P:siderophore transmembrane transport"/>
    <property type="evidence" value="ECO:0007669"/>
    <property type="project" value="TreeGrafter"/>
</dbReference>
<dbReference type="OrthoDB" id="9768177at2"/>
<evidence type="ECO:0000313" key="11">
    <source>
        <dbReference type="EMBL" id="AHF16687.1"/>
    </source>
</evidence>
<dbReference type="SUPFAM" id="SSF49464">
    <property type="entry name" value="Carboxypeptidase regulatory domain-like"/>
    <property type="match status" value="1"/>
</dbReference>